<dbReference type="OrthoDB" id="4831122at2759"/>
<name>A0A6A6RI69_9PLEO</name>
<evidence type="ECO:0008006" key="4">
    <source>
        <dbReference type="Google" id="ProtNLM"/>
    </source>
</evidence>
<proteinExistence type="predicted"/>
<organism evidence="2 3">
    <name type="scientific">Massarina eburnea CBS 473.64</name>
    <dbReference type="NCBI Taxonomy" id="1395130"/>
    <lineage>
        <taxon>Eukaryota</taxon>
        <taxon>Fungi</taxon>
        <taxon>Dikarya</taxon>
        <taxon>Ascomycota</taxon>
        <taxon>Pezizomycotina</taxon>
        <taxon>Dothideomycetes</taxon>
        <taxon>Pleosporomycetidae</taxon>
        <taxon>Pleosporales</taxon>
        <taxon>Massarineae</taxon>
        <taxon>Massarinaceae</taxon>
        <taxon>Massarina</taxon>
    </lineage>
</organism>
<evidence type="ECO:0000313" key="2">
    <source>
        <dbReference type="EMBL" id="KAF2634777.1"/>
    </source>
</evidence>
<keyword evidence="1" id="KW-0732">Signal</keyword>
<gene>
    <name evidence="2" type="ORF">P280DRAFT_462950</name>
</gene>
<feature type="chain" id="PRO_5025517921" description="Celp0028 effector like protein" evidence="1">
    <location>
        <begin position="20"/>
        <end position="241"/>
    </location>
</feature>
<dbReference type="EMBL" id="MU006814">
    <property type="protein sequence ID" value="KAF2634777.1"/>
    <property type="molecule type" value="Genomic_DNA"/>
</dbReference>
<evidence type="ECO:0000256" key="1">
    <source>
        <dbReference type="SAM" id="SignalP"/>
    </source>
</evidence>
<keyword evidence="3" id="KW-1185">Reference proteome</keyword>
<dbReference type="AlphaFoldDB" id="A0A6A6RI69"/>
<dbReference type="Proteomes" id="UP000799753">
    <property type="component" value="Unassembled WGS sequence"/>
</dbReference>
<protein>
    <recommendedName>
        <fullName evidence="4">Celp0028 effector like protein</fullName>
    </recommendedName>
</protein>
<accession>A0A6A6RI69</accession>
<sequence>MHIPSALTFLAATSSLVAAAPSVIRIRSDDVILYGQGRYTIMKRDDVKELQQYRHNGTVPPMPAYLNPGLPTINGTKLARHLGKRGSETILLPNPATRFLGWDVVMSQVVQGPAAVTVTTGYSIANSITVGSSTDFTLVKDYLSTTLSIDYGTTWTSSQTQMLKADVDAGKYGAFVSNPWTNRQSGNVWSGAIGTEGTLSPYQGDSFEGKGYGDMQWVDGFVALCQGDSLPLKRCLGEGTL</sequence>
<reference evidence="2" key="1">
    <citation type="journal article" date="2020" name="Stud. Mycol.">
        <title>101 Dothideomycetes genomes: a test case for predicting lifestyles and emergence of pathogens.</title>
        <authorList>
            <person name="Haridas S."/>
            <person name="Albert R."/>
            <person name="Binder M."/>
            <person name="Bloem J."/>
            <person name="Labutti K."/>
            <person name="Salamov A."/>
            <person name="Andreopoulos B."/>
            <person name="Baker S."/>
            <person name="Barry K."/>
            <person name="Bills G."/>
            <person name="Bluhm B."/>
            <person name="Cannon C."/>
            <person name="Castanera R."/>
            <person name="Culley D."/>
            <person name="Daum C."/>
            <person name="Ezra D."/>
            <person name="Gonzalez J."/>
            <person name="Henrissat B."/>
            <person name="Kuo A."/>
            <person name="Liang C."/>
            <person name="Lipzen A."/>
            <person name="Lutzoni F."/>
            <person name="Magnuson J."/>
            <person name="Mondo S."/>
            <person name="Nolan M."/>
            <person name="Ohm R."/>
            <person name="Pangilinan J."/>
            <person name="Park H.-J."/>
            <person name="Ramirez L."/>
            <person name="Alfaro M."/>
            <person name="Sun H."/>
            <person name="Tritt A."/>
            <person name="Yoshinaga Y."/>
            <person name="Zwiers L.-H."/>
            <person name="Turgeon B."/>
            <person name="Goodwin S."/>
            <person name="Spatafora J."/>
            <person name="Crous P."/>
            <person name="Grigoriev I."/>
        </authorList>
    </citation>
    <scope>NUCLEOTIDE SEQUENCE</scope>
    <source>
        <strain evidence="2">CBS 473.64</strain>
    </source>
</reference>
<evidence type="ECO:0000313" key="3">
    <source>
        <dbReference type="Proteomes" id="UP000799753"/>
    </source>
</evidence>
<feature type="signal peptide" evidence="1">
    <location>
        <begin position="1"/>
        <end position="19"/>
    </location>
</feature>